<dbReference type="PANTHER" id="PTHR30329">
    <property type="entry name" value="STATOR ELEMENT OF FLAGELLAR MOTOR COMPLEX"/>
    <property type="match status" value="1"/>
</dbReference>
<reference evidence="8 10" key="1">
    <citation type="submission" date="2015-09" db="EMBL/GenBank/DDBJ databases">
        <title>Draft Genome Sequence of Pseudoalteromonas lipolytica UCD-48B.</title>
        <authorList>
            <person name="Krusor M."/>
            <person name="Coil D.A."/>
            <person name="Lang J.M."/>
            <person name="Eisen J.A."/>
            <person name="Alexiev A."/>
        </authorList>
    </citation>
    <scope>NUCLEOTIDE SEQUENCE [LARGE SCALE GENOMIC DNA]</scope>
    <source>
        <strain evidence="8 10">UCD-48B</strain>
    </source>
</reference>
<comment type="subcellular location">
    <subcellularLocation>
        <location evidence="1">Cell outer membrane</location>
    </subcellularLocation>
</comment>
<dbReference type="PATRIC" id="fig|570156.3.peg.251"/>
<dbReference type="Gene3D" id="3.30.1330.60">
    <property type="entry name" value="OmpA-like domain"/>
    <property type="match status" value="1"/>
</dbReference>
<dbReference type="AlphaFoldDB" id="A0A0P7DZ64"/>
<evidence type="ECO:0000256" key="5">
    <source>
        <dbReference type="SAM" id="Coils"/>
    </source>
</evidence>
<reference evidence="9 11" key="2">
    <citation type="submission" date="2023-01" db="EMBL/GenBank/DDBJ databases">
        <title>Trichodesmium-associated heterotrophic epibiont bacteria.</title>
        <authorList>
            <person name="Cleveland C.S."/>
            <person name="Webb E.A."/>
        </authorList>
    </citation>
    <scope>NUCLEOTIDE SEQUENCE [LARGE SCALE GENOMIC DNA]</scope>
    <source>
        <strain evidence="9 11">USCH2</strain>
    </source>
</reference>
<dbReference type="OrthoDB" id="7061829at2"/>
<dbReference type="Pfam" id="PF00691">
    <property type="entry name" value="OmpA"/>
    <property type="match status" value="1"/>
</dbReference>
<evidence type="ECO:0000256" key="2">
    <source>
        <dbReference type="ARBA" id="ARBA00023136"/>
    </source>
</evidence>
<gene>
    <name evidence="9" type="primary">pdsO</name>
    <name evidence="8" type="ORF">AOG27_01245</name>
    <name evidence="9" type="ORF">PQI24_13925</name>
</gene>
<evidence type="ECO:0000313" key="10">
    <source>
        <dbReference type="Proteomes" id="UP000050378"/>
    </source>
</evidence>
<dbReference type="STRING" id="570156.AOG27_01245"/>
<comment type="caution">
    <text evidence="8">The sequence shown here is derived from an EMBL/GenBank/DDBJ whole genome shotgun (WGS) entry which is preliminary data.</text>
</comment>
<evidence type="ECO:0000256" key="1">
    <source>
        <dbReference type="ARBA" id="ARBA00004442"/>
    </source>
</evidence>
<dbReference type="GO" id="GO:0009279">
    <property type="term" value="C:cell outer membrane"/>
    <property type="evidence" value="ECO:0007669"/>
    <property type="project" value="UniProtKB-SubCell"/>
</dbReference>
<accession>A0A0P7DZ64</accession>
<dbReference type="EMBL" id="LJTC01000001">
    <property type="protein sequence ID" value="KPM85445.1"/>
    <property type="molecule type" value="Genomic_DNA"/>
</dbReference>
<keyword evidence="3" id="KW-0998">Cell outer membrane</keyword>
<dbReference type="PRINTS" id="PR01021">
    <property type="entry name" value="OMPADOMAIN"/>
</dbReference>
<keyword evidence="11" id="KW-1185">Reference proteome</keyword>
<feature type="signal peptide" evidence="6">
    <location>
        <begin position="1"/>
        <end position="22"/>
    </location>
</feature>
<dbReference type="Pfam" id="PF13441">
    <property type="entry name" value="Gly-zipper_YMGG"/>
    <property type="match status" value="1"/>
</dbReference>
<evidence type="ECO:0000313" key="11">
    <source>
        <dbReference type="Proteomes" id="UP001377972"/>
    </source>
</evidence>
<organism evidence="8 10">
    <name type="scientific">Pseudoalteromonas lipolytica</name>
    <dbReference type="NCBI Taxonomy" id="570156"/>
    <lineage>
        <taxon>Bacteria</taxon>
        <taxon>Pseudomonadati</taxon>
        <taxon>Pseudomonadota</taxon>
        <taxon>Gammaproteobacteria</taxon>
        <taxon>Alteromonadales</taxon>
        <taxon>Pseudoalteromonadaceae</taxon>
        <taxon>Pseudoalteromonas</taxon>
    </lineage>
</organism>
<evidence type="ECO:0000259" key="7">
    <source>
        <dbReference type="PROSITE" id="PS51123"/>
    </source>
</evidence>
<evidence type="ECO:0000313" key="9">
    <source>
        <dbReference type="EMBL" id="MEJ6497137.1"/>
    </source>
</evidence>
<evidence type="ECO:0000256" key="6">
    <source>
        <dbReference type="SAM" id="SignalP"/>
    </source>
</evidence>
<dbReference type="InterPro" id="IPR022511">
    <property type="entry name" value="PdsO"/>
</dbReference>
<dbReference type="Proteomes" id="UP000050378">
    <property type="component" value="Unassembled WGS sequence"/>
</dbReference>
<dbReference type="InterPro" id="IPR027367">
    <property type="entry name" value="Gly-zipper_YMGG"/>
</dbReference>
<feature type="chain" id="PRO_5006138162" evidence="6">
    <location>
        <begin position="23"/>
        <end position="245"/>
    </location>
</feature>
<dbReference type="PROSITE" id="PS51123">
    <property type="entry name" value="OMPA_2"/>
    <property type="match status" value="1"/>
</dbReference>
<sequence>MKKLIIAAVITSAVSVAPFADAASQAKQETPKETAIGLGAGAVVGGLVGGPVGAFIGAFAGGLIGEKEAADNTIDEQAHALVVMKEQTADYQQVIADNAALSEQLELLADEKEQLLQAQLNTLLAMTVQFKTGSSEIAPHFANQLNKVAQLLIAQPNLAIDLNGFADQRGDELANLMLSKQRVNAVQSYLIKQGVPHTRLTATAFGEQQSVADSNNYEDNVFDRRVTLTTRPVSQSSLRTAQSNH</sequence>
<feature type="domain" description="OmpA-like" evidence="7">
    <location>
        <begin position="117"/>
        <end position="234"/>
    </location>
</feature>
<proteinExistence type="predicted"/>
<dbReference type="InterPro" id="IPR006665">
    <property type="entry name" value="OmpA-like"/>
</dbReference>
<keyword evidence="5" id="KW-0175">Coiled coil</keyword>
<evidence type="ECO:0000256" key="3">
    <source>
        <dbReference type="ARBA" id="ARBA00023237"/>
    </source>
</evidence>
<dbReference type="NCBIfam" id="TIGR03789">
    <property type="entry name" value="pdsO"/>
    <property type="match status" value="1"/>
</dbReference>
<dbReference type="RefSeq" id="WP_054551198.1">
    <property type="nucleotide sequence ID" value="NZ_JAQPZS010000013.1"/>
</dbReference>
<dbReference type="Proteomes" id="UP001377972">
    <property type="component" value="Unassembled WGS sequence"/>
</dbReference>
<protein>
    <submittedName>
        <fullName evidence="9">Sortase-associated OmpA-like protein PdsO</fullName>
    </submittedName>
</protein>
<dbReference type="InterPro" id="IPR050330">
    <property type="entry name" value="Bact_OuterMem_StrucFunc"/>
</dbReference>
<evidence type="ECO:0000256" key="4">
    <source>
        <dbReference type="PROSITE-ProRule" id="PRU00473"/>
    </source>
</evidence>
<dbReference type="SUPFAM" id="SSF103088">
    <property type="entry name" value="OmpA-like"/>
    <property type="match status" value="1"/>
</dbReference>
<name>A0A0P7DZ64_9GAMM</name>
<evidence type="ECO:0000313" key="8">
    <source>
        <dbReference type="EMBL" id="KPM85445.1"/>
    </source>
</evidence>
<dbReference type="CDD" id="cd07185">
    <property type="entry name" value="OmpA_C-like"/>
    <property type="match status" value="1"/>
</dbReference>
<dbReference type="InterPro" id="IPR036737">
    <property type="entry name" value="OmpA-like_sf"/>
</dbReference>
<dbReference type="EMBL" id="JAQPZS010000013">
    <property type="protein sequence ID" value="MEJ6497137.1"/>
    <property type="molecule type" value="Genomic_DNA"/>
</dbReference>
<dbReference type="PANTHER" id="PTHR30329:SF21">
    <property type="entry name" value="LIPOPROTEIN YIAD-RELATED"/>
    <property type="match status" value="1"/>
</dbReference>
<keyword evidence="2 4" id="KW-0472">Membrane</keyword>
<feature type="coiled-coil region" evidence="5">
    <location>
        <begin position="84"/>
        <end position="121"/>
    </location>
</feature>
<dbReference type="InterPro" id="IPR006664">
    <property type="entry name" value="OMP_bac"/>
</dbReference>
<keyword evidence="6" id="KW-0732">Signal</keyword>